<proteinExistence type="predicted"/>
<feature type="repeat" description="ANK" evidence="3">
    <location>
        <begin position="33"/>
        <end position="69"/>
    </location>
</feature>
<evidence type="ECO:0000313" key="4">
    <source>
        <dbReference type="EMBL" id="KAK4206219.1"/>
    </source>
</evidence>
<evidence type="ECO:0000256" key="1">
    <source>
        <dbReference type="ARBA" id="ARBA00022737"/>
    </source>
</evidence>
<dbReference type="PANTHER" id="PTHR24171:SF9">
    <property type="entry name" value="ANKYRIN REPEAT DOMAIN-CONTAINING PROTEIN 39"/>
    <property type="match status" value="1"/>
</dbReference>
<dbReference type="PANTHER" id="PTHR24171">
    <property type="entry name" value="ANKYRIN REPEAT DOMAIN-CONTAINING PROTEIN 39-RELATED"/>
    <property type="match status" value="1"/>
</dbReference>
<dbReference type="Pfam" id="PF00023">
    <property type="entry name" value="Ank"/>
    <property type="match status" value="1"/>
</dbReference>
<evidence type="ECO:0000256" key="2">
    <source>
        <dbReference type="ARBA" id="ARBA00023043"/>
    </source>
</evidence>
<feature type="repeat" description="ANK" evidence="3">
    <location>
        <begin position="1"/>
        <end position="31"/>
    </location>
</feature>
<evidence type="ECO:0000256" key="3">
    <source>
        <dbReference type="PROSITE-ProRule" id="PRU00023"/>
    </source>
</evidence>
<dbReference type="EMBL" id="MU858469">
    <property type="protein sequence ID" value="KAK4206219.1"/>
    <property type="molecule type" value="Genomic_DNA"/>
</dbReference>
<evidence type="ECO:0000313" key="5">
    <source>
        <dbReference type="Proteomes" id="UP001301769"/>
    </source>
</evidence>
<gene>
    <name evidence="4" type="ORF">QBC37DRAFT_301222</name>
</gene>
<accession>A0AAN6XT42</accession>
<reference evidence="4" key="1">
    <citation type="journal article" date="2023" name="Mol. Phylogenet. Evol.">
        <title>Genome-scale phylogeny and comparative genomics of the fungal order Sordariales.</title>
        <authorList>
            <person name="Hensen N."/>
            <person name="Bonometti L."/>
            <person name="Westerberg I."/>
            <person name="Brannstrom I.O."/>
            <person name="Guillou S."/>
            <person name="Cros-Aarteil S."/>
            <person name="Calhoun S."/>
            <person name="Haridas S."/>
            <person name="Kuo A."/>
            <person name="Mondo S."/>
            <person name="Pangilinan J."/>
            <person name="Riley R."/>
            <person name="LaButti K."/>
            <person name="Andreopoulos B."/>
            <person name="Lipzen A."/>
            <person name="Chen C."/>
            <person name="Yan M."/>
            <person name="Daum C."/>
            <person name="Ng V."/>
            <person name="Clum A."/>
            <person name="Steindorff A."/>
            <person name="Ohm R.A."/>
            <person name="Martin F."/>
            <person name="Silar P."/>
            <person name="Natvig D.O."/>
            <person name="Lalanne C."/>
            <person name="Gautier V."/>
            <person name="Ament-Velasquez S.L."/>
            <person name="Kruys A."/>
            <person name="Hutchinson M.I."/>
            <person name="Powell A.J."/>
            <person name="Barry K."/>
            <person name="Miller A.N."/>
            <person name="Grigoriev I.V."/>
            <person name="Debuchy R."/>
            <person name="Gladieux P."/>
            <person name="Hiltunen Thoren M."/>
            <person name="Johannesson H."/>
        </authorList>
    </citation>
    <scope>NUCLEOTIDE SEQUENCE</scope>
    <source>
        <strain evidence="4">PSN293</strain>
    </source>
</reference>
<keyword evidence="5" id="KW-1185">Reference proteome</keyword>
<feature type="repeat" description="ANK" evidence="3">
    <location>
        <begin position="70"/>
        <end position="102"/>
    </location>
</feature>
<keyword evidence="1" id="KW-0677">Repeat</keyword>
<dbReference type="SUPFAM" id="SSF48403">
    <property type="entry name" value="Ankyrin repeat"/>
    <property type="match status" value="1"/>
</dbReference>
<organism evidence="4 5">
    <name type="scientific">Rhypophila decipiens</name>
    <dbReference type="NCBI Taxonomy" id="261697"/>
    <lineage>
        <taxon>Eukaryota</taxon>
        <taxon>Fungi</taxon>
        <taxon>Dikarya</taxon>
        <taxon>Ascomycota</taxon>
        <taxon>Pezizomycotina</taxon>
        <taxon>Sordariomycetes</taxon>
        <taxon>Sordariomycetidae</taxon>
        <taxon>Sordariales</taxon>
        <taxon>Naviculisporaceae</taxon>
        <taxon>Rhypophila</taxon>
    </lineage>
</organism>
<dbReference type="Proteomes" id="UP001301769">
    <property type="component" value="Unassembled WGS sequence"/>
</dbReference>
<dbReference type="Pfam" id="PF12796">
    <property type="entry name" value="Ank_2"/>
    <property type="match status" value="1"/>
</dbReference>
<dbReference type="PROSITE" id="PS50297">
    <property type="entry name" value="ANK_REP_REGION"/>
    <property type="match status" value="3"/>
</dbReference>
<comment type="caution">
    <text evidence="4">The sequence shown here is derived from an EMBL/GenBank/DDBJ whole genome shotgun (WGS) entry which is preliminary data.</text>
</comment>
<feature type="repeat" description="ANK" evidence="3">
    <location>
        <begin position="104"/>
        <end position="136"/>
    </location>
</feature>
<reference evidence="4" key="2">
    <citation type="submission" date="2023-05" db="EMBL/GenBank/DDBJ databases">
        <authorList>
            <consortium name="Lawrence Berkeley National Laboratory"/>
            <person name="Steindorff A."/>
            <person name="Hensen N."/>
            <person name="Bonometti L."/>
            <person name="Westerberg I."/>
            <person name="Brannstrom I.O."/>
            <person name="Guillou S."/>
            <person name="Cros-Aarteil S."/>
            <person name="Calhoun S."/>
            <person name="Haridas S."/>
            <person name="Kuo A."/>
            <person name="Mondo S."/>
            <person name="Pangilinan J."/>
            <person name="Riley R."/>
            <person name="Labutti K."/>
            <person name="Andreopoulos B."/>
            <person name="Lipzen A."/>
            <person name="Chen C."/>
            <person name="Yanf M."/>
            <person name="Daum C."/>
            <person name="Ng V."/>
            <person name="Clum A."/>
            <person name="Ohm R."/>
            <person name="Martin F."/>
            <person name="Silar P."/>
            <person name="Natvig D."/>
            <person name="Lalanne C."/>
            <person name="Gautier V."/>
            <person name="Ament-Velasquez S.L."/>
            <person name="Kruys A."/>
            <person name="Hutchinson M.I."/>
            <person name="Powell A.J."/>
            <person name="Barry K."/>
            <person name="Miller A.N."/>
            <person name="Grigoriev I.V."/>
            <person name="Debuchy R."/>
            <person name="Gladieux P."/>
            <person name="Thoren M.H."/>
            <person name="Johannesson H."/>
        </authorList>
    </citation>
    <scope>NUCLEOTIDE SEQUENCE</scope>
    <source>
        <strain evidence="4">PSN293</strain>
    </source>
</reference>
<dbReference type="InterPro" id="IPR002110">
    <property type="entry name" value="Ankyrin_rpt"/>
</dbReference>
<dbReference type="SMART" id="SM00248">
    <property type="entry name" value="ANK"/>
    <property type="match status" value="4"/>
</dbReference>
<dbReference type="InterPro" id="IPR036770">
    <property type="entry name" value="Ankyrin_rpt-contain_sf"/>
</dbReference>
<protein>
    <submittedName>
        <fullName evidence="4">Ankyrin repeat-containing domain protein</fullName>
    </submittedName>
</protein>
<feature type="non-terminal residue" evidence="4">
    <location>
        <position position="1"/>
    </location>
</feature>
<name>A0AAN6XT42_9PEZI</name>
<dbReference type="AlphaFoldDB" id="A0AAN6XT42"/>
<dbReference type="Gene3D" id="1.25.40.20">
    <property type="entry name" value="Ankyrin repeat-containing domain"/>
    <property type="match status" value="2"/>
</dbReference>
<keyword evidence="2 3" id="KW-0040">ANK repeat</keyword>
<dbReference type="PROSITE" id="PS50088">
    <property type="entry name" value="ANK_REPEAT"/>
    <property type="match status" value="4"/>
</dbReference>
<sequence length="157" mass="16832">LTPIYMAVLRGHEAKVESLLSKGADPNWSRAEHGITPLGAAAINQQHSVTPLPINLLLQHDANPNIPDDRGRTPLMSATVSEFHEAVQILIAAGADVNAHEKNSGMRPLHFAVMRDQIQDVQALLAAHADPNAADPNTGATPLHAAAMEAFWRAHDV</sequence>